<dbReference type="Proteomes" id="UP000004508">
    <property type="component" value="Unassembled WGS sequence"/>
</dbReference>
<dbReference type="Pfam" id="PF01844">
    <property type="entry name" value="HNH"/>
    <property type="match status" value="1"/>
</dbReference>
<proteinExistence type="predicted"/>
<dbReference type="SMART" id="SM00507">
    <property type="entry name" value="HNHc"/>
    <property type="match status" value="1"/>
</dbReference>
<keyword evidence="2" id="KW-0255">Endonuclease</keyword>
<keyword evidence="3" id="KW-1185">Reference proteome</keyword>
<dbReference type="PANTHER" id="PTHR33877">
    <property type="entry name" value="SLL1193 PROTEIN"/>
    <property type="match status" value="1"/>
</dbReference>
<protein>
    <submittedName>
        <fullName evidence="2">HNH endonuclease</fullName>
    </submittedName>
</protein>
<accession>D6TFZ8</accession>
<dbReference type="InParanoid" id="D6TFZ8"/>
<organism evidence="2 3">
    <name type="scientific">Ktedonobacter racemifer DSM 44963</name>
    <dbReference type="NCBI Taxonomy" id="485913"/>
    <lineage>
        <taxon>Bacteria</taxon>
        <taxon>Bacillati</taxon>
        <taxon>Chloroflexota</taxon>
        <taxon>Ktedonobacteria</taxon>
        <taxon>Ktedonobacterales</taxon>
        <taxon>Ktedonobacteraceae</taxon>
        <taxon>Ktedonobacter</taxon>
    </lineage>
</organism>
<dbReference type="Pfam" id="PF14239">
    <property type="entry name" value="RRXRR"/>
    <property type="match status" value="1"/>
</dbReference>
<dbReference type="InterPro" id="IPR025938">
    <property type="entry name" value="RRXRR_dom"/>
</dbReference>
<feature type="domain" description="HNH nuclease" evidence="1">
    <location>
        <begin position="185"/>
        <end position="236"/>
    </location>
</feature>
<name>D6TFZ8_KTERA</name>
<dbReference type="CDD" id="cd00085">
    <property type="entry name" value="HNHc"/>
    <property type="match status" value="1"/>
</dbReference>
<dbReference type="PANTHER" id="PTHR33877:SF2">
    <property type="entry name" value="OS07G0170200 PROTEIN"/>
    <property type="match status" value="1"/>
</dbReference>
<dbReference type="InterPro" id="IPR003615">
    <property type="entry name" value="HNH_nuc"/>
</dbReference>
<reference evidence="2 3" key="1">
    <citation type="journal article" date="2011" name="Stand. Genomic Sci.">
        <title>Non-contiguous finished genome sequence and contextual data of the filamentous soil bacterium Ktedonobacter racemifer type strain (SOSP1-21).</title>
        <authorList>
            <person name="Chang Y.J."/>
            <person name="Land M."/>
            <person name="Hauser L."/>
            <person name="Chertkov O."/>
            <person name="Del Rio T.G."/>
            <person name="Nolan M."/>
            <person name="Copeland A."/>
            <person name="Tice H."/>
            <person name="Cheng J.F."/>
            <person name="Lucas S."/>
            <person name="Han C."/>
            <person name="Goodwin L."/>
            <person name="Pitluck S."/>
            <person name="Ivanova N."/>
            <person name="Ovchinikova G."/>
            <person name="Pati A."/>
            <person name="Chen A."/>
            <person name="Palaniappan K."/>
            <person name="Mavromatis K."/>
            <person name="Liolios K."/>
            <person name="Brettin T."/>
            <person name="Fiebig A."/>
            <person name="Rohde M."/>
            <person name="Abt B."/>
            <person name="Goker M."/>
            <person name="Detter J.C."/>
            <person name="Woyke T."/>
            <person name="Bristow J."/>
            <person name="Eisen J.A."/>
            <person name="Markowitz V."/>
            <person name="Hugenholtz P."/>
            <person name="Kyrpides N.C."/>
            <person name="Klenk H.P."/>
            <person name="Lapidus A."/>
        </authorList>
    </citation>
    <scope>NUCLEOTIDE SEQUENCE [LARGE SCALE GENOMIC DNA]</scope>
    <source>
        <strain evidence="3">DSM 44963</strain>
    </source>
</reference>
<dbReference type="RefSeq" id="WP_007908164.1">
    <property type="nucleotide sequence ID" value="NZ_ADVG01000001.1"/>
</dbReference>
<dbReference type="InterPro" id="IPR002711">
    <property type="entry name" value="HNH"/>
</dbReference>
<dbReference type="eggNOG" id="COG1403">
    <property type="taxonomic scope" value="Bacteria"/>
</dbReference>
<evidence type="ECO:0000259" key="1">
    <source>
        <dbReference type="SMART" id="SM00507"/>
    </source>
</evidence>
<dbReference type="NCBIfam" id="NF040563">
    <property type="entry name" value="guided_IscB"/>
    <property type="match status" value="1"/>
</dbReference>
<keyword evidence="2" id="KW-0540">Nuclease</keyword>
<dbReference type="EMBL" id="ADVG01000001">
    <property type="protein sequence ID" value="EFH90631.1"/>
    <property type="molecule type" value="Genomic_DNA"/>
</dbReference>
<dbReference type="GO" id="GO:0004519">
    <property type="term" value="F:endonuclease activity"/>
    <property type="evidence" value="ECO:0007669"/>
    <property type="project" value="UniProtKB-KW"/>
</dbReference>
<evidence type="ECO:0000313" key="3">
    <source>
        <dbReference type="Proteomes" id="UP000004508"/>
    </source>
</evidence>
<keyword evidence="2" id="KW-0378">Hydrolase</keyword>
<comment type="caution">
    <text evidence="2">The sequence shown here is derived from an EMBL/GenBank/DDBJ whole genome shotgun (WGS) entry which is preliminary data.</text>
</comment>
<gene>
    <name evidence="2" type="ORF">Krac_12258</name>
</gene>
<dbReference type="GO" id="GO:0003676">
    <property type="term" value="F:nucleic acid binding"/>
    <property type="evidence" value="ECO:0007669"/>
    <property type="project" value="InterPro"/>
</dbReference>
<dbReference type="Gene3D" id="1.10.30.50">
    <property type="match status" value="1"/>
</dbReference>
<dbReference type="OrthoDB" id="147034at2"/>
<dbReference type="AlphaFoldDB" id="D6TFZ8"/>
<evidence type="ECO:0000313" key="2">
    <source>
        <dbReference type="EMBL" id="EFH90631.1"/>
    </source>
</evidence>
<dbReference type="InterPro" id="IPR052892">
    <property type="entry name" value="NA-targeting_endonuclease"/>
</dbReference>
<dbReference type="GO" id="GO:0008270">
    <property type="term" value="F:zinc ion binding"/>
    <property type="evidence" value="ECO:0007669"/>
    <property type="project" value="InterPro"/>
</dbReference>
<sequence length="438" mass="49295">MSHVFVIDANKQPLNPVHPARARVLLSQGKAAVLKRFPFTIILNVAIDAPVVEELRIKIDPGSKTTGIALVNDQSGEVVFAAELHHRGANIKEALDDRRTVRYSRRRRHTRYRKARWQNRRRREGWLPPSLTSRISNVLTWVKRLRNLCPITAMSMELVKFDMQAMENPDIQGWEYQQGTLAGYELREYLLEKWNRMCAYCGKGNVPLQVEHIVPRANKGTHRVSNLTLACEKCNQAKGTQDIKDFLKKKPAMLKHILAQAKAPLKDAAAVNATRWELFRGLQALGLPIECGSGGLTKYNRTTRELPKTHWIDAACVGQSTPEYLNTTGISSLLITATGYGKRQLCGVDKHGFPQRHRQRKKVHHGYQTGDLVRAVVPEGFAAAGRHVGRVLARATGSFDLRTARGRIEGVPVRYCRPLHRNDGYSYHSTRGGNSSPL</sequence>
<dbReference type="InterPro" id="IPR047693">
    <property type="entry name" value="RNA-guided_IscB-like"/>
</dbReference>